<comment type="caution">
    <text evidence="2">The sequence shown here is derived from an EMBL/GenBank/DDBJ whole genome shotgun (WGS) entry which is preliminary data.</text>
</comment>
<evidence type="ECO:0000313" key="2">
    <source>
        <dbReference type="EMBL" id="MBE8722688.1"/>
    </source>
</evidence>
<gene>
    <name evidence="2" type="ORF">C4F40_18350</name>
</gene>
<reference evidence="2 3" key="1">
    <citation type="submission" date="2018-02" db="EMBL/GenBank/DDBJ databases">
        <title>Sphingobacterium KA21.</title>
        <authorList>
            <person name="Vasarhelyi B.M."/>
            <person name="Deshmukh S."/>
            <person name="Balint B."/>
            <person name="Kukolya J."/>
        </authorList>
    </citation>
    <scope>NUCLEOTIDE SEQUENCE [LARGE SCALE GENOMIC DNA]</scope>
    <source>
        <strain evidence="2 3">Ka21</strain>
    </source>
</reference>
<feature type="compositionally biased region" description="Basic and acidic residues" evidence="1">
    <location>
        <begin position="66"/>
        <end position="84"/>
    </location>
</feature>
<evidence type="ECO:0000313" key="3">
    <source>
        <dbReference type="Proteomes" id="UP000618319"/>
    </source>
</evidence>
<keyword evidence="3" id="KW-1185">Reference proteome</keyword>
<name>A0ABR9TBH1_9SPHI</name>
<evidence type="ECO:0000256" key="1">
    <source>
        <dbReference type="SAM" id="MobiDB-lite"/>
    </source>
</evidence>
<dbReference type="Proteomes" id="UP000618319">
    <property type="component" value="Unassembled WGS sequence"/>
</dbReference>
<protein>
    <submittedName>
        <fullName evidence="2">Uncharacterized protein</fullName>
    </submittedName>
</protein>
<dbReference type="EMBL" id="PSKQ01000024">
    <property type="protein sequence ID" value="MBE8722688.1"/>
    <property type="molecule type" value="Genomic_DNA"/>
</dbReference>
<accession>A0ABR9TBH1</accession>
<feature type="compositionally biased region" description="Acidic residues" evidence="1">
    <location>
        <begin position="90"/>
        <end position="99"/>
    </location>
</feature>
<feature type="region of interest" description="Disordered" evidence="1">
    <location>
        <begin position="47"/>
        <end position="112"/>
    </location>
</feature>
<dbReference type="RefSeq" id="WP_196939076.1">
    <property type="nucleotide sequence ID" value="NZ_MU158689.1"/>
</dbReference>
<sequence>MKNIINKISQAVQVVLLAPIKLPGKALNILKYVAVGLGVIESVLGKGDQESGIGKQGSGTGDQGSDDGKQEAGIRDQKNSEEGKVIIGYIDDDEQAEVDIAERKEGGDEATE</sequence>
<proteinExistence type="predicted"/>
<organism evidence="2 3">
    <name type="scientific">Sphingobacterium pedocola</name>
    <dbReference type="NCBI Taxonomy" id="2082722"/>
    <lineage>
        <taxon>Bacteria</taxon>
        <taxon>Pseudomonadati</taxon>
        <taxon>Bacteroidota</taxon>
        <taxon>Sphingobacteriia</taxon>
        <taxon>Sphingobacteriales</taxon>
        <taxon>Sphingobacteriaceae</taxon>
        <taxon>Sphingobacterium</taxon>
    </lineage>
</organism>
<feature type="compositionally biased region" description="Basic and acidic residues" evidence="1">
    <location>
        <begin position="100"/>
        <end position="112"/>
    </location>
</feature>